<accession>A0A6G9GYY9</accession>
<dbReference type="RefSeq" id="WP_167029480.1">
    <property type="nucleotide sequence ID" value="NZ_CP050177.1"/>
</dbReference>
<evidence type="ECO:0000313" key="3">
    <source>
        <dbReference type="Proteomes" id="UP000501179"/>
    </source>
</evidence>
<gene>
    <name evidence="2" type="ORF">HA039_15235</name>
</gene>
<protein>
    <submittedName>
        <fullName evidence="2">Uncharacterized protein</fullName>
    </submittedName>
</protein>
<name>A0A6G9GYY9_9ACTN</name>
<sequence length="145" mass="15805">MHGKAGSSVEVRDISITVTRREKVAPGTVTAPSGCGGDPNEPAYLVVDLDTLPLNRPAPAAYLLRSPQQRSARQLESDFGKSLSLPHTVAAGDFYSLFLISRTQRHDSYWRATITWWDGEETHRRSISGSSGQDLRVVPTGDDAP</sequence>
<dbReference type="Proteomes" id="UP000501179">
    <property type="component" value="Chromosome"/>
</dbReference>
<proteinExistence type="predicted"/>
<evidence type="ECO:0000313" key="2">
    <source>
        <dbReference type="EMBL" id="QIQ03503.1"/>
    </source>
</evidence>
<evidence type="ECO:0000256" key="1">
    <source>
        <dbReference type="SAM" id="MobiDB-lite"/>
    </source>
</evidence>
<dbReference type="EMBL" id="CP050177">
    <property type="protein sequence ID" value="QIQ03503.1"/>
    <property type="molecule type" value="Genomic_DNA"/>
</dbReference>
<keyword evidence="3" id="KW-1185">Reference proteome</keyword>
<feature type="region of interest" description="Disordered" evidence="1">
    <location>
        <begin position="123"/>
        <end position="145"/>
    </location>
</feature>
<dbReference type="AlphaFoldDB" id="A0A6G9GYY9"/>
<reference evidence="2 3" key="1">
    <citation type="submission" date="2020-03" db="EMBL/GenBank/DDBJ databases">
        <title>A novel species.</title>
        <authorList>
            <person name="Gao J."/>
        </authorList>
    </citation>
    <scope>NUCLEOTIDE SEQUENCE [LARGE SCALE GENOMIC DNA]</scope>
    <source>
        <strain evidence="2 3">QMT-12</strain>
    </source>
</reference>
<organism evidence="2 3">
    <name type="scientific">Streptomyces liangshanensis</name>
    <dbReference type="NCBI Taxonomy" id="2717324"/>
    <lineage>
        <taxon>Bacteria</taxon>
        <taxon>Bacillati</taxon>
        <taxon>Actinomycetota</taxon>
        <taxon>Actinomycetes</taxon>
        <taxon>Kitasatosporales</taxon>
        <taxon>Streptomycetaceae</taxon>
        <taxon>Streptomyces</taxon>
    </lineage>
</organism>
<dbReference type="KEGG" id="slia:HA039_15235"/>